<dbReference type="InterPro" id="IPR011650">
    <property type="entry name" value="Peptidase_M20_dimer"/>
</dbReference>
<reference evidence="3 4" key="1">
    <citation type="journal article" date="2021" name="Int. J. Syst. Evol. Microbiol.">
        <title>Salipiger mangrovisoli sp. nov., isolated from mangrove soil and the proposal for the reclassification of Paraphaeobacter pallidus as Salipiger pallidus comb. nov.</title>
        <authorList>
            <person name="Du J."/>
            <person name="Liu Y."/>
            <person name="Pei T."/>
            <person name="Deng M.R."/>
            <person name="Zhu H."/>
        </authorList>
    </citation>
    <scope>NUCLEOTIDE SEQUENCE [LARGE SCALE GENOMIC DNA]</scope>
    <source>
        <strain evidence="3 4">6D45A</strain>
    </source>
</reference>
<dbReference type="NCBIfam" id="TIGR01891">
    <property type="entry name" value="amidohydrolases"/>
    <property type="match status" value="1"/>
</dbReference>
<proteinExistence type="predicted"/>
<dbReference type="InterPro" id="IPR036264">
    <property type="entry name" value="Bact_exopeptidase_dim_dom"/>
</dbReference>
<dbReference type="InterPro" id="IPR002933">
    <property type="entry name" value="Peptidase_M20"/>
</dbReference>
<name>A0ABR9X9Q5_9RHOB</name>
<comment type="caution">
    <text evidence="3">The sequence shown here is derived from an EMBL/GenBank/DDBJ whole genome shotgun (WGS) entry which is preliminary data.</text>
</comment>
<dbReference type="SUPFAM" id="SSF55031">
    <property type="entry name" value="Bacterial exopeptidase dimerisation domain"/>
    <property type="match status" value="1"/>
</dbReference>
<dbReference type="Pfam" id="PF01546">
    <property type="entry name" value="Peptidase_M20"/>
    <property type="match status" value="1"/>
</dbReference>
<organism evidence="3 4">
    <name type="scientific">Salipiger mangrovisoli</name>
    <dbReference type="NCBI Taxonomy" id="2865933"/>
    <lineage>
        <taxon>Bacteria</taxon>
        <taxon>Pseudomonadati</taxon>
        <taxon>Pseudomonadota</taxon>
        <taxon>Alphaproteobacteria</taxon>
        <taxon>Rhodobacterales</taxon>
        <taxon>Roseobacteraceae</taxon>
        <taxon>Salipiger</taxon>
    </lineage>
</organism>
<evidence type="ECO:0000313" key="3">
    <source>
        <dbReference type="EMBL" id="MBE9640350.1"/>
    </source>
</evidence>
<dbReference type="PANTHER" id="PTHR11014">
    <property type="entry name" value="PEPTIDASE M20 FAMILY MEMBER"/>
    <property type="match status" value="1"/>
</dbReference>
<keyword evidence="4" id="KW-1185">Reference proteome</keyword>
<dbReference type="EMBL" id="JADFFK010000030">
    <property type="protein sequence ID" value="MBE9640350.1"/>
    <property type="molecule type" value="Genomic_DNA"/>
</dbReference>
<dbReference type="Pfam" id="PF07687">
    <property type="entry name" value="M20_dimer"/>
    <property type="match status" value="1"/>
</dbReference>
<dbReference type="Gene3D" id="3.30.70.360">
    <property type="match status" value="1"/>
</dbReference>
<dbReference type="RefSeq" id="WP_194137620.1">
    <property type="nucleotide sequence ID" value="NZ_JADFFK010000030.1"/>
</dbReference>
<feature type="domain" description="Peptidase M20 dimerisation" evidence="2">
    <location>
        <begin position="191"/>
        <end position="283"/>
    </location>
</feature>
<evidence type="ECO:0000256" key="1">
    <source>
        <dbReference type="ARBA" id="ARBA00022801"/>
    </source>
</evidence>
<protein>
    <submittedName>
        <fullName evidence="3">Amidohydrolase</fullName>
    </submittedName>
</protein>
<dbReference type="Gene3D" id="3.40.630.10">
    <property type="entry name" value="Zn peptidases"/>
    <property type="match status" value="1"/>
</dbReference>
<accession>A0ABR9X9Q5</accession>
<dbReference type="PANTHER" id="PTHR11014:SF63">
    <property type="entry name" value="METALLOPEPTIDASE, PUTATIVE (AFU_ORTHOLOGUE AFUA_6G09600)-RELATED"/>
    <property type="match status" value="1"/>
</dbReference>
<evidence type="ECO:0000313" key="4">
    <source>
        <dbReference type="Proteomes" id="UP000607796"/>
    </source>
</evidence>
<dbReference type="SUPFAM" id="SSF53187">
    <property type="entry name" value="Zn-dependent exopeptidases"/>
    <property type="match status" value="1"/>
</dbReference>
<dbReference type="PIRSF" id="PIRSF005962">
    <property type="entry name" value="Pept_M20D_amidohydro"/>
    <property type="match status" value="1"/>
</dbReference>
<dbReference type="Proteomes" id="UP000607796">
    <property type="component" value="Unassembled WGS sequence"/>
</dbReference>
<keyword evidence="1" id="KW-0378">Hydrolase</keyword>
<sequence>MPSITPDALRADSDFITRLTELRHDIHRHPETAFEEVRTSGIVAERLLAMGIEIHRGLGRTGVVGTLKGRHPGNRTIALRADMDALFIEEQTGLPYASEVPGKMHACGHDGHTTMLLGAAEKLAADPDFAGTVHFIFQPAEEGLGGARVMIEDGLFDLFPCDAVYGVHNGPKEPLGQVRTRAGAFMSAGDTWEVIFEGSGGHGAMPHAASDPTVPAGQFIAALSQIISRKVPATEAAVISVGHIDAGSYDSPNIIPSRVVVRGTARSYRPEIRDLLEQSIGAFAESCAAPHGTTARLIYTRRYPPLVNTAAEVQRAAAAATGTVGAELVDPDAPLAGGSEDFSFMLEKVPGAYVMIGNGDGPGSAFVHTPKFDFNDALIPIGVAYWMNVVQAELGL</sequence>
<gene>
    <name evidence="3" type="ORF">IQ782_26195</name>
</gene>
<dbReference type="InterPro" id="IPR017439">
    <property type="entry name" value="Amidohydrolase"/>
</dbReference>
<dbReference type="CDD" id="cd05666">
    <property type="entry name" value="M20_Acy1-like"/>
    <property type="match status" value="1"/>
</dbReference>
<evidence type="ECO:0000259" key="2">
    <source>
        <dbReference type="Pfam" id="PF07687"/>
    </source>
</evidence>